<keyword evidence="2" id="KW-1185">Reference proteome</keyword>
<sequence length="317" mass="34102">MPSFPNGSAALHIQKAIPHYTVDVSDLCTGNWDVVAVRAEIAWRRLTVISVYIRPGGGAAEVAGLMDSLRTRLIDPVLICGDWNAHHALWGDTKEDTRGRMVADQFAEHHLVVANDGFSTFFRLLCTFSAIDVTAHSPEIPLSWRVASDTTGSDHLSVFIDIKGLHCLEHGKATNTLAEDFATPYAAAVSQPNTCCHSILDIVSAVQQAAANRKSTVAAFFGSQAAFDNVQPASVLAQLTSWGVTGRVQSFLEVKLGKILSQPRPVHRGLPQGSVLSPLLFNIAIAGHPYSHSSQLKDPDRTRATYASGSLACGIRP</sequence>
<proteinExistence type="predicted"/>
<dbReference type="EMBL" id="JABSTQ010010431">
    <property type="protein sequence ID" value="KAG0421038.1"/>
    <property type="molecule type" value="Genomic_DNA"/>
</dbReference>
<protein>
    <submittedName>
        <fullName evidence="1">Uncharacterized protein</fullName>
    </submittedName>
</protein>
<organism evidence="1 2">
    <name type="scientific">Ixodes persulcatus</name>
    <name type="common">Taiga tick</name>
    <dbReference type="NCBI Taxonomy" id="34615"/>
    <lineage>
        <taxon>Eukaryota</taxon>
        <taxon>Metazoa</taxon>
        <taxon>Ecdysozoa</taxon>
        <taxon>Arthropoda</taxon>
        <taxon>Chelicerata</taxon>
        <taxon>Arachnida</taxon>
        <taxon>Acari</taxon>
        <taxon>Parasitiformes</taxon>
        <taxon>Ixodida</taxon>
        <taxon>Ixodoidea</taxon>
        <taxon>Ixodidae</taxon>
        <taxon>Ixodinae</taxon>
        <taxon>Ixodes</taxon>
    </lineage>
</organism>
<evidence type="ECO:0000313" key="2">
    <source>
        <dbReference type="Proteomes" id="UP000805193"/>
    </source>
</evidence>
<reference evidence="1 2" key="1">
    <citation type="journal article" date="2020" name="Cell">
        <title>Large-Scale Comparative Analyses of Tick Genomes Elucidate Their Genetic Diversity and Vector Capacities.</title>
        <authorList>
            <consortium name="Tick Genome and Microbiome Consortium (TIGMIC)"/>
            <person name="Jia N."/>
            <person name="Wang J."/>
            <person name="Shi W."/>
            <person name="Du L."/>
            <person name="Sun Y."/>
            <person name="Zhan W."/>
            <person name="Jiang J.F."/>
            <person name="Wang Q."/>
            <person name="Zhang B."/>
            <person name="Ji P."/>
            <person name="Bell-Sakyi L."/>
            <person name="Cui X.M."/>
            <person name="Yuan T.T."/>
            <person name="Jiang B.G."/>
            <person name="Yang W.F."/>
            <person name="Lam T.T."/>
            <person name="Chang Q.C."/>
            <person name="Ding S.J."/>
            <person name="Wang X.J."/>
            <person name="Zhu J.G."/>
            <person name="Ruan X.D."/>
            <person name="Zhao L."/>
            <person name="Wei J.T."/>
            <person name="Ye R.Z."/>
            <person name="Que T.C."/>
            <person name="Du C.H."/>
            <person name="Zhou Y.H."/>
            <person name="Cheng J.X."/>
            <person name="Dai P.F."/>
            <person name="Guo W.B."/>
            <person name="Han X.H."/>
            <person name="Huang E.J."/>
            <person name="Li L.F."/>
            <person name="Wei W."/>
            <person name="Gao Y.C."/>
            <person name="Liu J.Z."/>
            <person name="Shao H.Z."/>
            <person name="Wang X."/>
            <person name="Wang C.C."/>
            <person name="Yang T.C."/>
            <person name="Huo Q.B."/>
            <person name="Li W."/>
            <person name="Chen H.Y."/>
            <person name="Chen S.E."/>
            <person name="Zhou L.G."/>
            <person name="Ni X.B."/>
            <person name="Tian J.H."/>
            <person name="Sheng Y."/>
            <person name="Liu T."/>
            <person name="Pan Y.S."/>
            <person name="Xia L.Y."/>
            <person name="Li J."/>
            <person name="Zhao F."/>
            <person name="Cao W.C."/>
        </authorList>
    </citation>
    <scope>NUCLEOTIDE SEQUENCE [LARGE SCALE GENOMIC DNA]</scope>
    <source>
        <strain evidence="1">Iper-2018</strain>
    </source>
</reference>
<name>A0AC60PKH4_IXOPE</name>
<dbReference type="Proteomes" id="UP000805193">
    <property type="component" value="Unassembled WGS sequence"/>
</dbReference>
<gene>
    <name evidence="1" type="ORF">HPB47_003061</name>
</gene>
<accession>A0AC60PKH4</accession>
<comment type="caution">
    <text evidence="1">The sequence shown here is derived from an EMBL/GenBank/DDBJ whole genome shotgun (WGS) entry which is preliminary data.</text>
</comment>
<evidence type="ECO:0000313" key="1">
    <source>
        <dbReference type="EMBL" id="KAG0421038.1"/>
    </source>
</evidence>